<dbReference type="EMBL" id="LQPY01000023">
    <property type="protein sequence ID" value="ORX03274.1"/>
    <property type="molecule type" value="Genomic_DNA"/>
</dbReference>
<sequence>MIYLDPTAIMKLITTTPESPALADYLRSRTDTTWFTCALSRADVMRTVATLHPDAAEHAHHVLAGLDLVAVTDRLLDVAIELAPAPGHTTNALHIAAALSAGPRLHTLITYNPELTRDAAAHHITTTSPGGSP</sequence>
<accession>A0A024K5T7</accession>
<dbReference type="RefSeq" id="WP_051641673.1">
    <property type="nucleotide sequence ID" value="NZ_HG964447.1"/>
</dbReference>
<evidence type="ECO:0000313" key="2">
    <source>
        <dbReference type="EMBL" id="ORX03274.1"/>
    </source>
</evidence>
<dbReference type="STRING" id="47839.BN973_05648"/>
<reference evidence="2 3" key="3">
    <citation type="submission" date="2016-01" db="EMBL/GenBank/DDBJ databases">
        <title>The new phylogeny of the genus Mycobacterium.</title>
        <authorList>
            <person name="Tarcisio F."/>
            <person name="Conor M."/>
            <person name="Antonella G."/>
            <person name="Elisabetta G."/>
            <person name="Giulia F.S."/>
            <person name="Sara T."/>
            <person name="Anna F."/>
            <person name="Clotilde B."/>
            <person name="Roberto B."/>
            <person name="Veronica D.S."/>
            <person name="Fabio R."/>
            <person name="Monica P."/>
            <person name="Olivier J."/>
            <person name="Enrico T."/>
            <person name="Nicola S."/>
        </authorList>
    </citation>
    <scope>NUCLEOTIDE SEQUENCE [LARGE SCALE GENOMIC DNA]</scope>
    <source>
        <strain evidence="2 3">DSM 44626</strain>
    </source>
</reference>
<dbReference type="AlphaFoldDB" id="A0A024K5T7"/>
<reference evidence="1" key="1">
    <citation type="journal article" date="2014" name="Genome Announc.">
        <title>Draft Genome Sequence of Mycobacterium triplex DSM 44626.</title>
        <authorList>
            <person name="Sassi M."/>
            <person name="Croce O."/>
            <person name="Robert C."/>
            <person name="Raoult D."/>
            <person name="Drancourt M."/>
        </authorList>
    </citation>
    <scope>NUCLEOTIDE SEQUENCE [LARGE SCALE GENOMIC DNA]</scope>
    <source>
        <strain evidence="1">DSM 44626</strain>
    </source>
</reference>
<dbReference type="EMBL" id="HG964447">
    <property type="protein sequence ID" value="CDO91241.1"/>
    <property type="molecule type" value="Genomic_DNA"/>
</dbReference>
<evidence type="ECO:0000313" key="3">
    <source>
        <dbReference type="Proteomes" id="UP000193710"/>
    </source>
</evidence>
<reference evidence="1" key="2">
    <citation type="submission" date="2014-04" db="EMBL/GenBank/DDBJ databases">
        <authorList>
            <person name="Urmite Genomes U."/>
        </authorList>
    </citation>
    <scope>NUCLEOTIDE SEQUENCE</scope>
    <source>
        <strain evidence="1">DSM 44626</strain>
    </source>
</reference>
<proteinExistence type="predicted"/>
<dbReference type="Proteomes" id="UP000193710">
    <property type="component" value="Unassembled WGS sequence"/>
</dbReference>
<dbReference type="Proteomes" id="UP000028880">
    <property type="component" value="Unassembled WGS sequence"/>
</dbReference>
<dbReference type="eggNOG" id="COG1848">
    <property type="taxonomic scope" value="Bacteria"/>
</dbReference>
<name>A0A024K5T7_9MYCO</name>
<evidence type="ECO:0000313" key="1">
    <source>
        <dbReference type="EMBL" id="CDO91241.1"/>
    </source>
</evidence>
<protein>
    <submittedName>
        <fullName evidence="2">Nucleic acid-binding protein</fullName>
    </submittedName>
    <submittedName>
        <fullName evidence="1">Toxin</fullName>
    </submittedName>
</protein>
<dbReference type="HOGENOM" id="CLU_119496_0_1_11"/>
<gene>
    <name evidence="2" type="ORF">AWC29_01005</name>
    <name evidence="1" type="ORF">BN973_05648</name>
</gene>
<dbReference type="Gene3D" id="3.40.50.1010">
    <property type="entry name" value="5'-nuclease"/>
    <property type="match status" value="1"/>
</dbReference>
<keyword evidence="3" id="KW-1185">Reference proteome</keyword>
<dbReference type="SUPFAM" id="SSF88723">
    <property type="entry name" value="PIN domain-like"/>
    <property type="match status" value="1"/>
</dbReference>
<organism evidence="1">
    <name type="scientific">Mycobacterium triplex</name>
    <dbReference type="NCBI Taxonomy" id="47839"/>
    <lineage>
        <taxon>Bacteria</taxon>
        <taxon>Bacillati</taxon>
        <taxon>Actinomycetota</taxon>
        <taxon>Actinomycetes</taxon>
        <taxon>Mycobacteriales</taxon>
        <taxon>Mycobacteriaceae</taxon>
        <taxon>Mycobacterium</taxon>
        <taxon>Mycobacterium simiae complex</taxon>
    </lineage>
</organism>
<dbReference type="OrthoDB" id="4750219at2"/>
<dbReference type="InterPro" id="IPR029060">
    <property type="entry name" value="PIN-like_dom_sf"/>
</dbReference>